<comment type="caution">
    <text evidence="1">The sequence shown here is derived from an EMBL/GenBank/DDBJ whole genome shotgun (WGS) entry which is preliminary data.</text>
</comment>
<protein>
    <submittedName>
        <fullName evidence="1">Uncharacterized protein</fullName>
    </submittedName>
</protein>
<dbReference type="Proteomes" id="UP000032679">
    <property type="component" value="Unassembled WGS sequence"/>
</dbReference>
<evidence type="ECO:0000313" key="1">
    <source>
        <dbReference type="EMBL" id="GAN53984.1"/>
    </source>
</evidence>
<keyword evidence="2" id="KW-1185">Reference proteome</keyword>
<name>A0A0D6MJY6_9PROT</name>
<proteinExistence type="predicted"/>
<accession>A0A0D6MJY6</accession>
<dbReference type="AlphaFoldDB" id="A0A0D6MJY6"/>
<reference evidence="1 2" key="1">
    <citation type="submission" date="2012-10" db="EMBL/GenBank/DDBJ databases">
        <title>Genome sequencing of Tanticharoenia sakaeratensis NBRC 103193.</title>
        <authorList>
            <person name="Azuma Y."/>
            <person name="Hadano H."/>
            <person name="Hirakawa H."/>
            <person name="Matsushita K."/>
        </authorList>
    </citation>
    <scope>NUCLEOTIDE SEQUENCE [LARGE SCALE GENOMIC DNA]</scope>
    <source>
        <strain evidence="1 2">NBRC 103193</strain>
    </source>
</reference>
<organism evidence="1 2">
    <name type="scientific">Tanticharoenia sakaeratensis NBRC 103193</name>
    <dbReference type="NCBI Taxonomy" id="1231623"/>
    <lineage>
        <taxon>Bacteria</taxon>
        <taxon>Pseudomonadati</taxon>
        <taxon>Pseudomonadota</taxon>
        <taxon>Alphaproteobacteria</taxon>
        <taxon>Acetobacterales</taxon>
        <taxon>Acetobacteraceae</taxon>
        <taxon>Tanticharoenia</taxon>
    </lineage>
</organism>
<sequence>MCPATPRGAWGFGAMHDSLRTDLDHCLDRIAICKQDRPQGRHACFRRRLLEDRAGILRRMLSRADRDIALRRQASRLLRSMKTLWIGMPRYLRVPVHFSRLSAASSF</sequence>
<dbReference type="EMBL" id="BALE01000014">
    <property type="protein sequence ID" value="GAN53984.1"/>
    <property type="molecule type" value="Genomic_DNA"/>
</dbReference>
<evidence type="ECO:0000313" key="2">
    <source>
        <dbReference type="Proteomes" id="UP000032679"/>
    </source>
</evidence>
<dbReference type="STRING" id="1231623.Tasa_014_005"/>
<gene>
    <name evidence="1" type="ORF">Tasa_014_005</name>
</gene>